<accession>A0A1E5H2Z9</accession>
<dbReference type="AlphaFoldDB" id="A0A1E5H2Z9"/>
<gene>
    <name evidence="2" type="ORF">BCR23_01440</name>
</gene>
<reference evidence="3" key="1">
    <citation type="submission" date="2016-09" db="EMBL/GenBank/DDBJ databases">
        <authorList>
            <person name="Gulvik C.A."/>
        </authorList>
    </citation>
    <scope>NUCLEOTIDE SEQUENCE [LARGE SCALE GENOMIC DNA]</scope>
    <source>
        <strain evidence="3">LMG 26306</strain>
    </source>
</reference>
<feature type="region of interest" description="Disordered" evidence="1">
    <location>
        <begin position="202"/>
        <end position="237"/>
    </location>
</feature>
<dbReference type="PATRIC" id="fig|903983.4.peg.38"/>
<protein>
    <submittedName>
        <fullName evidence="2">Uncharacterized protein</fullName>
    </submittedName>
</protein>
<evidence type="ECO:0000313" key="3">
    <source>
        <dbReference type="Proteomes" id="UP000094764"/>
    </source>
</evidence>
<dbReference type="STRING" id="903983.BCR23_01440"/>
<sequence>MKKTVKKVAQKVWNGVKKVASAVWNAVVPSSPRAASTWGSVASGINYVGNYAPGAYYPQRNYVGVNYIGALNRQPVGSQAYQQALYYQSAAYRYQVQVARAQATRMAATVRIKKVCDTADKKWMGSNKGLIVGTAFIIPIPRVPVVPPVTMIPKPDMDMGNFSFPSLPKVPSAKDLANGIVGWFIGDYIQKLAKDANKNNSIKPEAKYKGSKKHGVNWKEGPATAKSEGTPQGQWSDKDLDYASEIAKKLGARECGYFDLPPGSSSVVHKPDGSTVPAKRIWIRNNGTGTFHGYPSE</sequence>
<name>A0A1E5H2Z9_9ENTE</name>
<evidence type="ECO:0000313" key="2">
    <source>
        <dbReference type="EMBL" id="OEG19377.1"/>
    </source>
</evidence>
<keyword evidence="3" id="KW-1185">Reference proteome</keyword>
<dbReference type="EMBL" id="MIKB01000001">
    <property type="protein sequence ID" value="OEG19377.1"/>
    <property type="molecule type" value="Genomic_DNA"/>
</dbReference>
<organism evidence="2 3">
    <name type="scientific">Enterococcus quebecensis</name>
    <dbReference type="NCBI Taxonomy" id="903983"/>
    <lineage>
        <taxon>Bacteria</taxon>
        <taxon>Bacillati</taxon>
        <taxon>Bacillota</taxon>
        <taxon>Bacilli</taxon>
        <taxon>Lactobacillales</taxon>
        <taxon>Enterococcaceae</taxon>
        <taxon>Enterococcus</taxon>
    </lineage>
</organism>
<dbReference type="RefSeq" id="WP_069633717.1">
    <property type="nucleotide sequence ID" value="NZ_JXKZ01000001.1"/>
</dbReference>
<evidence type="ECO:0000256" key="1">
    <source>
        <dbReference type="SAM" id="MobiDB-lite"/>
    </source>
</evidence>
<proteinExistence type="predicted"/>
<comment type="caution">
    <text evidence="2">The sequence shown here is derived from an EMBL/GenBank/DDBJ whole genome shotgun (WGS) entry which is preliminary data.</text>
</comment>
<dbReference type="Proteomes" id="UP000094764">
    <property type="component" value="Unassembled WGS sequence"/>
</dbReference>